<dbReference type="PANTHER" id="PTHR43033">
    <property type="entry name" value="TRNA(ILE)-LYSIDINE SYNTHASE-RELATED"/>
    <property type="match status" value="1"/>
</dbReference>
<dbReference type="GO" id="GO:0005524">
    <property type="term" value="F:ATP binding"/>
    <property type="evidence" value="ECO:0007669"/>
    <property type="project" value="UniProtKB-UniRule"/>
</dbReference>
<organism evidence="10 11">
    <name type="scientific">Vreelandella hamiltonii</name>
    <dbReference type="NCBI Taxonomy" id="502829"/>
    <lineage>
        <taxon>Bacteria</taxon>
        <taxon>Pseudomonadati</taxon>
        <taxon>Pseudomonadota</taxon>
        <taxon>Gammaproteobacteria</taxon>
        <taxon>Oceanospirillales</taxon>
        <taxon>Halomonadaceae</taxon>
        <taxon>Vreelandella</taxon>
    </lineage>
</organism>
<evidence type="ECO:0000256" key="5">
    <source>
        <dbReference type="ARBA" id="ARBA00022741"/>
    </source>
</evidence>
<dbReference type="PANTHER" id="PTHR43033:SF1">
    <property type="entry name" value="TRNA(ILE)-LYSIDINE SYNTHASE-RELATED"/>
    <property type="match status" value="1"/>
</dbReference>
<evidence type="ECO:0000256" key="6">
    <source>
        <dbReference type="ARBA" id="ARBA00022840"/>
    </source>
</evidence>
<dbReference type="EC" id="6.3.4.19" evidence="8"/>
<evidence type="ECO:0000256" key="3">
    <source>
        <dbReference type="ARBA" id="ARBA00022598"/>
    </source>
</evidence>
<evidence type="ECO:0000256" key="2">
    <source>
        <dbReference type="ARBA" id="ARBA00022490"/>
    </source>
</evidence>
<gene>
    <name evidence="8 10" type="primary">tilS</name>
    <name evidence="10" type="ORF">GCM10007157_04010</name>
</gene>
<sequence length="431" mass="47011">MAPLPPDALLALLDDALAETPPGRCVWVALSGGLDSSLLLTLAARACQLRGRSLRALHVHHGLQPAAADFEAHCTALCQRLGVPLSVARVSVEPQGEGIEGAARRARYQAFFEYLAPGDTLWLGQHQDDQAETWLLAALRGSGIRGLAGMPWRREWQGRVLLRPWLRVRRDQLREAARHEGLAWCEDPTNQDTYYDRNYLRHAVLPVLGQRWPGAARALARSAAWAGEADGLLASYAADELAGLALSPGCIDAHALAALPLPRQRLLVRTLCQQHGLPTPPQARLASLLDQLRAAAQACVHITWPGAEARVWRGGLYVMAPQAPLDGWQAVWDGRAGLTTPLGTLALEVATEAQDAASASFVLRGRQGGEALVLPGRGRRDLKRWLQEQSIPPWERQRLLLVMEGECCLAILQPPARVLWQAAGVTVRYPD</sequence>
<dbReference type="NCBIfam" id="TIGR02433">
    <property type="entry name" value="lysidine_TilS_C"/>
    <property type="match status" value="1"/>
</dbReference>
<comment type="similarity">
    <text evidence="8">Belongs to the tRNA(Ile)-lysidine synthase family.</text>
</comment>
<evidence type="ECO:0000259" key="9">
    <source>
        <dbReference type="SMART" id="SM00977"/>
    </source>
</evidence>
<dbReference type="CDD" id="cd01992">
    <property type="entry name" value="TilS_N"/>
    <property type="match status" value="1"/>
</dbReference>
<dbReference type="Pfam" id="PF01171">
    <property type="entry name" value="ATP_bind_3"/>
    <property type="match status" value="1"/>
</dbReference>
<keyword evidence="11" id="KW-1185">Reference proteome</keyword>
<evidence type="ECO:0000313" key="11">
    <source>
        <dbReference type="Proteomes" id="UP000623776"/>
    </source>
</evidence>
<dbReference type="Gene3D" id="1.20.59.20">
    <property type="match status" value="1"/>
</dbReference>
<comment type="caution">
    <text evidence="10">The sequence shown here is derived from an EMBL/GenBank/DDBJ whole genome shotgun (WGS) entry which is preliminary data.</text>
</comment>
<accession>A0A8H9INF5</accession>
<dbReference type="InterPro" id="IPR012795">
    <property type="entry name" value="tRNA_Ile_lys_synt_N"/>
</dbReference>
<keyword evidence="2 8" id="KW-0963">Cytoplasm</keyword>
<name>A0A8H9INF5_9GAMM</name>
<proteinExistence type="inferred from homology"/>
<comment type="catalytic activity">
    <reaction evidence="7 8">
        <text>cytidine(34) in tRNA(Ile2) + L-lysine + ATP = lysidine(34) in tRNA(Ile2) + AMP + diphosphate + H(+)</text>
        <dbReference type="Rhea" id="RHEA:43744"/>
        <dbReference type="Rhea" id="RHEA-COMP:10625"/>
        <dbReference type="Rhea" id="RHEA-COMP:10670"/>
        <dbReference type="ChEBI" id="CHEBI:15378"/>
        <dbReference type="ChEBI" id="CHEBI:30616"/>
        <dbReference type="ChEBI" id="CHEBI:32551"/>
        <dbReference type="ChEBI" id="CHEBI:33019"/>
        <dbReference type="ChEBI" id="CHEBI:82748"/>
        <dbReference type="ChEBI" id="CHEBI:83665"/>
        <dbReference type="ChEBI" id="CHEBI:456215"/>
        <dbReference type="EC" id="6.3.4.19"/>
    </reaction>
</comment>
<dbReference type="HAMAP" id="MF_01161">
    <property type="entry name" value="tRNA_Ile_lys_synt"/>
    <property type="match status" value="1"/>
</dbReference>
<dbReference type="Pfam" id="PF11734">
    <property type="entry name" value="TilS_C"/>
    <property type="match status" value="1"/>
</dbReference>
<dbReference type="RefSeq" id="WP_144980464.1">
    <property type="nucleotide sequence ID" value="NZ_BMXN01000002.1"/>
</dbReference>
<evidence type="ECO:0000256" key="8">
    <source>
        <dbReference type="HAMAP-Rule" id="MF_01161"/>
    </source>
</evidence>
<dbReference type="GO" id="GO:0032267">
    <property type="term" value="F:tRNA(Ile)-lysidine synthase activity"/>
    <property type="evidence" value="ECO:0007669"/>
    <property type="project" value="UniProtKB-EC"/>
</dbReference>
<dbReference type="Gene3D" id="3.40.50.620">
    <property type="entry name" value="HUPs"/>
    <property type="match status" value="1"/>
</dbReference>
<keyword evidence="6 8" id="KW-0067">ATP-binding</keyword>
<dbReference type="InterPro" id="IPR012796">
    <property type="entry name" value="Lysidine-tRNA-synth_C"/>
</dbReference>
<dbReference type="SMART" id="SM00977">
    <property type="entry name" value="TilS_C"/>
    <property type="match status" value="1"/>
</dbReference>
<reference evidence="11" key="1">
    <citation type="journal article" date="2019" name="Int. J. Syst. Evol. Microbiol.">
        <title>The Global Catalogue of Microorganisms (GCM) 10K type strain sequencing project: providing services to taxonomists for standard genome sequencing and annotation.</title>
        <authorList>
            <consortium name="The Broad Institute Genomics Platform"/>
            <consortium name="The Broad Institute Genome Sequencing Center for Infectious Disease"/>
            <person name="Wu L."/>
            <person name="Ma J."/>
        </authorList>
    </citation>
    <scope>NUCLEOTIDE SEQUENCE [LARGE SCALE GENOMIC DNA]</scope>
    <source>
        <strain evidence="11">KCTC 22154</strain>
    </source>
</reference>
<dbReference type="SUPFAM" id="SSF82829">
    <property type="entry name" value="MesJ substrate recognition domain-like"/>
    <property type="match status" value="1"/>
</dbReference>
<dbReference type="InterPro" id="IPR015262">
    <property type="entry name" value="tRNA_Ile_lys_synt_subst-bd"/>
</dbReference>
<keyword evidence="4 8" id="KW-0819">tRNA processing</keyword>
<dbReference type="InterPro" id="IPR011063">
    <property type="entry name" value="TilS/TtcA_N"/>
</dbReference>
<dbReference type="GO" id="GO:0005737">
    <property type="term" value="C:cytoplasm"/>
    <property type="evidence" value="ECO:0007669"/>
    <property type="project" value="UniProtKB-SubCell"/>
</dbReference>
<dbReference type="AlphaFoldDB" id="A0A8H9INF5"/>
<evidence type="ECO:0000256" key="4">
    <source>
        <dbReference type="ARBA" id="ARBA00022694"/>
    </source>
</evidence>
<feature type="domain" description="Lysidine-tRNA(Ile) synthetase C-terminal" evidence="9">
    <location>
        <begin position="361"/>
        <end position="420"/>
    </location>
</feature>
<keyword evidence="3 8" id="KW-0436">Ligase</keyword>
<dbReference type="GO" id="GO:0006400">
    <property type="term" value="P:tRNA modification"/>
    <property type="evidence" value="ECO:0007669"/>
    <property type="project" value="UniProtKB-UniRule"/>
</dbReference>
<comment type="domain">
    <text evidence="8">The N-terminal region contains the highly conserved SGGXDS motif, predicted to be a P-loop motif involved in ATP binding.</text>
</comment>
<evidence type="ECO:0000313" key="10">
    <source>
        <dbReference type="EMBL" id="GHD54939.1"/>
    </source>
</evidence>
<dbReference type="SUPFAM" id="SSF52402">
    <property type="entry name" value="Adenine nucleotide alpha hydrolases-like"/>
    <property type="match status" value="1"/>
</dbReference>
<dbReference type="NCBIfam" id="TIGR02432">
    <property type="entry name" value="lysidine_TilS_N"/>
    <property type="match status" value="1"/>
</dbReference>
<keyword evidence="5 8" id="KW-0547">Nucleotide-binding</keyword>
<dbReference type="EMBL" id="BMXN01000002">
    <property type="protein sequence ID" value="GHD54939.1"/>
    <property type="molecule type" value="Genomic_DNA"/>
</dbReference>
<comment type="subcellular location">
    <subcellularLocation>
        <location evidence="1 8">Cytoplasm</location>
    </subcellularLocation>
</comment>
<evidence type="ECO:0000256" key="7">
    <source>
        <dbReference type="ARBA" id="ARBA00048539"/>
    </source>
</evidence>
<evidence type="ECO:0000256" key="1">
    <source>
        <dbReference type="ARBA" id="ARBA00004496"/>
    </source>
</evidence>
<comment type="function">
    <text evidence="8">Ligates lysine onto the cytidine present at position 34 of the AUA codon-specific tRNA(Ile) that contains the anticodon CAU, in an ATP-dependent manner. Cytidine is converted to lysidine, thus changing the amino acid specificity of the tRNA from methionine to isoleucine.</text>
</comment>
<dbReference type="InterPro" id="IPR014729">
    <property type="entry name" value="Rossmann-like_a/b/a_fold"/>
</dbReference>
<dbReference type="InterPro" id="IPR012094">
    <property type="entry name" value="tRNA_Ile_lys_synt"/>
</dbReference>
<dbReference type="Proteomes" id="UP000623776">
    <property type="component" value="Unassembled WGS sequence"/>
</dbReference>
<protein>
    <recommendedName>
        <fullName evidence="8">tRNA(Ile)-lysidine synthase</fullName>
        <ecNumber evidence="8">6.3.4.19</ecNumber>
    </recommendedName>
    <alternativeName>
        <fullName evidence="8">tRNA(Ile)-2-lysyl-cytidine synthase</fullName>
    </alternativeName>
    <alternativeName>
        <fullName evidence="8">tRNA(Ile)-lysidine synthetase</fullName>
    </alternativeName>
</protein>
<dbReference type="SUPFAM" id="SSF56037">
    <property type="entry name" value="PheT/TilS domain"/>
    <property type="match status" value="1"/>
</dbReference>
<feature type="binding site" evidence="8">
    <location>
        <begin position="31"/>
        <end position="36"/>
    </location>
    <ligand>
        <name>ATP</name>
        <dbReference type="ChEBI" id="CHEBI:30616"/>
    </ligand>
</feature>
<dbReference type="Pfam" id="PF09179">
    <property type="entry name" value="TilS"/>
    <property type="match status" value="1"/>
</dbReference>